<comment type="function">
    <text evidence="7 8">Presumably involved in the processing and regular turnover of intracellular proteins. Catalyzes the removal of unsubstituted N-terminal amino acids from various peptides.</text>
</comment>
<protein>
    <recommendedName>
        <fullName evidence="8">Probable cytosol aminopeptidase</fullName>
        <ecNumber evidence="8">3.4.11.1</ecNumber>
    </recommendedName>
    <alternativeName>
        <fullName evidence="8">Leucine aminopeptidase</fullName>
        <shortName evidence="8">LAP</shortName>
        <ecNumber evidence="8">3.4.11.10</ecNumber>
    </alternativeName>
    <alternativeName>
        <fullName evidence="8">Leucyl aminopeptidase</fullName>
    </alternativeName>
</protein>
<evidence type="ECO:0000256" key="1">
    <source>
        <dbReference type="ARBA" id="ARBA00000135"/>
    </source>
</evidence>
<dbReference type="InterPro" id="IPR043472">
    <property type="entry name" value="Macro_dom-like"/>
</dbReference>
<feature type="binding site" evidence="8">
    <location>
        <position position="442"/>
    </location>
    <ligand>
        <name>Mn(2+)</name>
        <dbReference type="ChEBI" id="CHEBI:29035"/>
        <label>1</label>
    </ligand>
</feature>
<dbReference type="InterPro" id="IPR008283">
    <property type="entry name" value="Peptidase_M17_N"/>
</dbReference>
<dbReference type="Pfam" id="PF02789">
    <property type="entry name" value="Peptidase_M17_N"/>
    <property type="match status" value="1"/>
</dbReference>
<feature type="domain" description="Cytosol aminopeptidase" evidence="10">
    <location>
        <begin position="440"/>
        <end position="447"/>
    </location>
</feature>
<reference evidence="11 12" key="1">
    <citation type="submission" date="2022-04" db="EMBL/GenBank/DDBJ databases">
        <title>Genome diversity in the genus Frankia.</title>
        <authorList>
            <person name="Carlos-Shanley C."/>
            <person name="Hahn D."/>
        </authorList>
    </citation>
    <scope>NUCLEOTIDE SEQUENCE [LARGE SCALE GENOMIC DNA]</scope>
    <source>
        <strain evidence="11 12">Ag45/Mut15</strain>
    </source>
</reference>
<evidence type="ECO:0000256" key="9">
    <source>
        <dbReference type="SAM" id="MobiDB-lite"/>
    </source>
</evidence>
<dbReference type="Pfam" id="PF00883">
    <property type="entry name" value="Peptidase_M17"/>
    <property type="match status" value="1"/>
</dbReference>
<feature type="active site" evidence="8">
    <location>
        <position position="372"/>
    </location>
</feature>
<keyword evidence="8" id="KW-0464">Manganese</keyword>
<dbReference type="PROSITE" id="PS00631">
    <property type="entry name" value="CYTOSOL_AP"/>
    <property type="match status" value="1"/>
</dbReference>
<dbReference type="Gene3D" id="3.40.220.10">
    <property type="entry name" value="Leucine Aminopeptidase, subunit E, domain 1"/>
    <property type="match status" value="1"/>
</dbReference>
<keyword evidence="8" id="KW-0479">Metal-binding</keyword>
<dbReference type="InterPro" id="IPR000819">
    <property type="entry name" value="Peptidase_M17_C"/>
</dbReference>
<dbReference type="HAMAP" id="MF_00181">
    <property type="entry name" value="Cytosol_peptidase_M17"/>
    <property type="match status" value="1"/>
</dbReference>
<organism evidence="11 12">
    <name type="scientific">Frankia umida</name>
    <dbReference type="NCBI Taxonomy" id="573489"/>
    <lineage>
        <taxon>Bacteria</taxon>
        <taxon>Bacillati</taxon>
        <taxon>Actinomycetota</taxon>
        <taxon>Actinomycetes</taxon>
        <taxon>Frankiales</taxon>
        <taxon>Frankiaceae</taxon>
        <taxon>Frankia</taxon>
    </lineage>
</organism>
<comment type="catalytic activity">
    <reaction evidence="1 8">
        <text>Release of an N-terminal amino acid, Xaa-|-Yaa-, in which Xaa is preferably Leu, but may be other amino acids including Pro although not Arg or Lys, and Yaa may be Pro. Amino acid amides and methyl esters are also readily hydrolyzed, but rates on arylamides are exceedingly low.</text>
        <dbReference type="EC" id="3.4.11.1"/>
    </reaction>
</comment>
<feature type="binding site" evidence="8">
    <location>
        <position position="444"/>
    </location>
    <ligand>
        <name>Mn(2+)</name>
        <dbReference type="ChEBI" id="CHEBI:29035"/>
        <label>1</label>
    </ligand>
</feature>
<evidence type="ECO:0000256" key="6">
    <source>
        <dbReference type="ARBA" id="ARBA00022801"/>
    </source>
</evidence>
<evidence type="ECO:0000256" key="3">
    <source>
        <dbReference type="ARBA" id="ARBA00009528"/>
    </source>
</evidence>
<feature type="region of interest" description="Disordered" evidence="9">
    <location>
        <begin position="194"/>
        <end position="230"/>
    </location>
</feature>
<feature type="binding site" evidence="8">
    <location>
        <position position="444"/>
    </location>
    <ligand>
        <name>Mn(2+)</name>
        <dbReference type="ChEBI" id="CHEBI:29035"/>
        <label>2</label>
    </ligand>
</feature>
<proteinExistence type="inferred from homology"/>
<feature type="binding site" evidence="8">
    <location>
        <position position="365"/>
    </location>
    <ligand>
        <name>Mn(2+)</name>
        <dbReference type="ChEBI" id="CHEBI:29035"/>
        <label>2</label>
    </ligand>
</feature>
<evidence type="ECO:0000313" key="11">
    <source>
        <dbReference type="EMBL" id="MCK9875710.1"/>
    </source>
</evidence>
<sequence>MIGSAPVTSKSAAPEAGPSASPVGEFTAPLPTIVLRSGPVGAAGATGGDDAGDGVVGAVAVVLAAGADGPRFDDAIGQAVGDLGIRLDALIESESLRADAGSVLVVPLTVPPGESAEGTARPRRLLVVGVGAGRAADWRAVGAALARRSGSVARLALVAGSELTSDGLRSLAEGVALGAYRVAGLLDRAAARADPPAAVDDPPAAETDAGAVLGSGSPNGAGETNGAGAAGGGGLREVVVLSAGLTDDPEAQEALRAARAVATSVWIARDLVNTPSLVKSPQWLAERAVRIAVAAGLTAHVLGPAELAEQGFGGLSAVGRGSPRPPYLVRIEYDGPAGVAAGGSPGADSVTPGHRVLVGKGITFDSGGLSLKPAVSMIPMKTDMAGAAAVLGAMTALPALGVQGRVTGLLCLAENMIGAQAMRPGDVISCWGGTTVEVLNTDAEGRLVIADGLAYAAGELGADVLVDLATLTGAISVALGRRTAGLFSSDDALAAALSAAADTVGEQVWRLPLTDEYRPALDSTVADLTNMGRALDVGAGSIVAALFLREFVGGVPWAHLDIAGAARADADDGEISRGGTGWGVRTLLAWLTSSLVEPAPAG</sequence>
<keyword evidence="12" id="KW-1185">Reference proteome</keyword>
<name>A0ABT0JWC0_9ACTN</name>
<dbReference type="EC" id="3.4.11.1" evidence="8"/>
<dbReference type="RefSeq" id="WP_248824125.1">
    <property type="nucleotide sequence ID" value="NZ_JALKFT010000006.1"/>
</dbReference>
<evidence type="ECO:0000256" key="7">
    <source>
        <dbReference type="ARBA" id="ARBA00049972"/>
    </source>
</evidence>
<dbReference type="SUPFAM" id="SSF53187">
    <property type="entry name" value="Zn-dependent exopeptidases"/>
    <property type="match status" value="1"/>
</dbReference>
<dbReference type="EC" id="3.4.11.10" evidence="8"/>
<keyword evidence="8" id="KW-0963">Cytoplasm</keyword>
<evidence type="ECO:0000256" key="2">
    <source>
        <dbReference type="ARBA" id="ARBA00000967"/>
    </source>
</evidence>
<evidence type="ECO:0000256" key="8">
    <source>
        <dbReference type="HAMAP-Rule" id="MF_00181"/>
    </source>
</evidence>
<dbReference type="Proteomes" id="UP001201873">
    <property type="component" value="Unassembled WGS sequence"/>
</dbReference>
<comment type="subcellular location">
    <subcellularLocation>
        <location evidence="8">Cytoplasm</location>
    </subcellularLocation>
</comment>
<dbReference type="InterPro" id="IPR011356">
    <property type="entry name" value="Leucine_aapep/pepB"/>
</dbReference>
<feature type="compositionally biased region" description="Low complexity" evidence="9">
    <location>
        <begin position="9"/>
        <end position="22"/>
    </location>
</feature>
<dbReference type="EMBL" id="JALKFT010000006">
    <property type="protein sequence ID" value="MCK9875710.1"/>
    <property type="molecule type" value="Genomic_DNA"/>
</dbReference>
<dbReference type="CDD" id="cd00433">
    <property type="entry name" value="Peptidase_M17"/>
    <property type="match status" value="1"/>
</dbReference>
<dbReference type="PANTHER" id="PTHR11963:SF23">
    <property type="entry name" value="CYTOSOL AMINOPEPTIDASE"/>
    <property type="match status" value="1"/>
</dbReference>
<evidence type="ECO:0000259" key="10">
    <source>
        <dbReference type="PROSITE" id="PS00631"/>
    </source>
</evidence>
<feature type="binding site" evidence="8">
    <location>
        <position position="383"/>
    </location>
    <ligand>
        <name>Mn(2+)</name>
        <dbReference type="ChEBI" id="CHEBI:29035"/>
        <label>2</label>
    </ligand>
</feature>
<keyword evidence="4 8" id="KW-0031">Aminopeptidase</keyword>
<evidence type="ECO:0000256" key="4">
    <source>
        <dbReference type="ARBA" id="ARBA00022438"/>
    </source>
</evidence>
<feature type="compositionally biased region" description="Low complexity" evidence="9">
    <location>
        <begin position="194"/>
        <end position="205"/>
    </location>
</feature>
<dbReference type="Gene3D" id="3.40.630.10">
    <property type="entry name" value="Zn peptidases"/>
    <property type="match status" value="1"/>
</dbReference>
<comment type="similarity">
    <text evidence="3 8">Belongs to the peptidase M17 family.</text>
</comment>
<keyword evidence="6 8" id="KW-0378">Hydrolase</keyword>
<feature type="active site" evidence="8">
    <location>
        <position position="446"/>
    </location>
</feature>
<comment type="caution">
    <text evidence="11">The sequence shown here is derived from an EMBL/GenBank/DDBJ whole genome shotgun (WGS) entry which is preliminary data.</text>
</comment>
<feature type="binding site" evidence="8">
    <location>
        <position position="365"/>
    </location>
    <ligand>
        <name>Mn(2+)</name>
        <dbReference type="ChEBI" id="CHEBI:29035"/>
        <label>1</label>
    </ligand>
</feature>
<dbReference type="InterPro" id="IPR023042">
    <property type="entry name" value="Peptidase_M17_leu_NH2_pept"/>
</dbReference>
<comment type="catalytic activity">
    <reaction evidence="2 8">
        <text>Release of an N-terminal amino acid, preferentially leucine, but not glutamic or aspartic acids.</text>
        <dbReference type="EC" id="3.4.11.10"/>
    </reaction>
</comment>
<feature type="compositionally biased region" description="Gly residues" evidence="9">
    <location>
        <begin position="217"/>
        <end position="230"/>
    </location>
</feature>
<keyword evidence="5 8" id="KW-0645">Protease</keyword>
<comment type="cofactor">
    <cofactor evidence="8">
        <name>Mn(2+)</name>
        <dbReference type="ChEBI" id="CHEBI:29035"/>
    </cofactor>
    <text evidence="8">Binds 2 manganese ions per subunit.</text>
</comment>
<dbReference type="GO" id="GO:0004177">
    <property type="term" value="F:aminopeptidase activity"/>
    <property type="evidence" value="ECO:0007669"/>
    <property type="project" value="UniProtKB-KW"/>
</dbReference>
<gene>
    <name evidence="8" type="primary">pepA</name>
    <name evidence="11" type="ORF">MXD59_07980</name>
</gene>
<evidence type="ECO:0000256" key="5">
    <source>
        <dbReference type="ARBA" id="ARBA00022670"/>
    </source>
</evidence>
<feature type="region of interest" description="Disordered" evidence="9">
    <location>
        <begin position="1"/>
        <end position="24"/>
    </location>
</feature>
<feature type="binding site" evidence="8">
    <location>
        <position position="360"/>
    </location>
    <ligand>
        <name>Mn(2+)</name>
        <dbReference type="ChEBI" id="CHEBI:29035"/>
        <label>2</label>
    </ligand>
</feature>
<accession>A0ABT0JWC0</accession>
<dbReference type="PRINTS" id="PR00481">
    <property type="entry name" value="LAMNOPPTDASE"/>
</dbReference>
<dbReference type="PANTHER" id="PTHR11963">
    <property type="entry name" value="LEUCINE AMINOPEPTIDASE-RELATED"/>
    <property type="match status" value="1"/>
</dbReference>
<evidence type="ECO:0000313" key="12">
    <source>
        <dbReference type="Proteomes" id="UP001201873"/>
    </source>
</evidence>